<keyword evidence="2" id="KW-0812">Transmembrane</keyword>
<keyword evidence="2" id="KW-1133">Transmembrane helix</keyword>
<dbReference type="Proteomes" id="UP000030016">
    <property type="component" value="Unassembled WGS sequence"/>
</dbReference>
<reference evidence="3 4" key="1">
    <citation type="submission" date="2014-01" db="EMBL/GenBank/DDBJ databases">
        <title>Plasmidome dynamics in the species complex Clostridium novyi sensu lato converts strains of independent lineages into distinctly different pathogens.</title>
        <authorList>
            <person name="Skarin H."/>
            <person name="Segerman B."/>
        </authorList>
    </citation>
    <scope>NUCLEOTIDE SEQUENCE [LARGE SCALE GENOMIC DNA]</scope>
    <source>
        <strain evidence="3 4">4570</strain>
    </source>
</reference>
<protein>
    <submittedName>
        <fullName evidence="3">Uncharacterized protein</fullName>
    </submittedName>
</protein>
<dbReference type="EMBL" id="JDRX01000011">
    <property type="protein sequence ID" value="KGN02233.1"/>
    <property type="molecule type" value="Genomic_DNA"/>
</dbReference>
<evidence type="ECO:0000313" key="3">
    <source>
        <dbReference type="EMBL" id="KGN02233.1"/>
    </source>
</evidence>
<evidence type="ECO:0000256" key="2">
    <source>
        <dbReference type="SAM" id="Phobius"/>
    </source>
</evidence>
<accession>A0AA88ZMQ4</accession>
<sequence>MKKNLKKILSGVLVSLILMFQVVFFSGNYAYADTNTKNAKNIEERQNNKDKSKEVSEGKKEISKQRIGIGVGVLLVVLVIGRIITPKEAFEPLKKNNKK</sequence>
<comment type="caution">
    <text evidence="3">The sequence shown here is derived from an EMBL/GenBank/DDBJ whole genome shotgun (WGS) entry which is preliminary data.</text>
</comment>
<keyword evidence="2" id="KW-0472">Membrane</keyword>
<feature type="transmembrane region" description="Helical" evidence="2">
    <location>
        <begin position="67"/>
        <end position="85"/>
    </location>
</feature>
<feature type="region of interest" description="Disordered" evidence="1">
    <location>
        <begin position="41"/>
        <end position="60"/>
    </location>
</feature>
<proteinExistence type="predicted"/>
<gene>
    <name evidence="3" type="ORF">Z969_06225</name>
</gene>
<evidence type="ECO:0000313" key="4">
    <source>
        <dbReference type="Proteomes" id="UP000030016"/>
    </source>
</evidence>
<name>A0AA88ZMQ4_CLONO</name>
<dbReference type="AlphaFoldDB" id="A0AA88ZMQ4"/>
<dbReference type="RefSeq" id="WP_039249701.1">
    <property type="nucleotide sequence ID" value="NZ_JDRX01000011.1"/>
</dbReference>
<evidence type="ECO:0000256" key="1">
    <source>
        <dbReference type="SAM" id="MobiDB-lite"/>
    </source>
</evidence>
<organism evidence="3 4">
    <name type="scientific">Clostridium novyi A str. 4570</name>
    <dbReference type="NCBI Taxonomy" id="1444290"/>
    <lineage>
        <taxon>Bacteria</taxon>
        <taxon>Bacillati</taxon>
        <taxon>Bacillota</taxon>
        <taxon>Clostridia</taxon>
        <taxon>Eubacteriales</taxon>
        <taxon>Clostridiaceae</taxon>
        <taxon>Clostridium</taxon>
    </lineage>
</organism>